<feature type="domain" description="Fibronectin type-III" evidence="3">
    <location>
        <begin position="528"/>
        <end position="619"/>
    </location>
</feature>
<feature type="compositionally biased region" description="Polar residues" evidence="1">
    <location>
        <begin position="180"/>
        <end position="197"/>
    </location>
</feature>
<feature type="compositionally biased region" description="Basic residues" evidence="1">
    <location>
        <begin position="139"/>
        <end position="149"/>
    </location>
</feature>
<feature type="region of interest" description="Disordered" evidence="1">
    <location>
        <begin position="973"/>
        <end position="1000"/>
    </location>
</feature>
<dbReference type="PRINTS" id="PR00014">
    <property type="entry name" value="FNTYPEIII"/>
</dbReference>
<dbReference type="SMART" id="SM00060">
    <property type="entry name" value="FN3"/>
    <property type="match status" value="9"/>
</dbReference>
<dbReference type="SUPFAM" id="SSF49265">
    <property type="entry name" value="Fibronectin type III"/>
    <property type="match status" value="5"/>
</dbReference>
<sequence>MVGVGVAEGAAAAAAAAPDAYYGEYYGPEYYGPPDMGLPQQHAQHAHMCTVHADYGGMPVVTSATMMPQLMPPVLDEGMRHYLVAHPHPQHAHHAPHHQAHHQPTHHQPPPHHQPPLPYGPTNGAAGPQHYYGPGYSAHFHHVPPHHMQHSPPPPVYQKDERTQRRYSKLKQKLERKQNNRNNGTADINSGASTPSLSPRKELNGRGGGSGGASSGTWSEGEGSSAGASVQGDDENDTQALLDLLSGTRTPQVSDMTPTSALVQWNSPIPEGVTLPNVELTYDLLLGDRGRYKAIYSGPSLSCRVRDLRPGCEYSVCLQIRAGELIGAASEAATFRAPAAPPDRVAPARVSQRTRTSLCLRWPSAADNGAKITHYILEMDSGEGFVELTRPRTRQHTVNNLRSQTRYQFRVAAVNECGRGEWSEETVEWTAGAPPPAPAPPALTTCTSGVIGLAWERRTDEEFTLQMDDATRGHGFLPIYSGPDCTYSCEGLRRATDYRFRLRCETTDGQGPWSIEVTYRTLPEVPGPPGRPSTKGKVHSRSFRVKWDAPTEDGGADVESYTLELDDGEGYRQAYHGPEKEAHCDRLQPGTPYRTRVRCTNAAGDSDWSVTETLSTEVTTPGASDCPQLVSEPRASVVSVRWKSPECTGGAALTEYRVELAGEDGAVRLAYTGLQCECIVRDLVPGCQYRLWVTACNSVGAGPPSAALRFTTKPAPPDAPDLPSVRVESPKSARLYWSTPAFNGAPVLEYQVEMSATNVDDSFVQVYRGPELTCLVERLTPFTPYFFRICANNAAGRGIWSGIRDVLMPRAPPGAPAGLRHESTAESLRLYWRVPPNHGAEILSYRVKIREELFETEGATPERLVEGLEPDTVYAVRVAALNELGLGEWSEETRAATRPRPPAPPALRCAQAAHNYLRLEWTPAGEAAQYYVEMRGPDARDFRPVYRGPARSCKVKKLREASQYVFRIRASDQRGGRGGWSLPRPASTAPAPPPAPAAPVASPLGPRAALLVWDAVEDASYVLQCARAKDAVFKQYQLDELEYGAEYLVRVCAVRGGLASAWSGAGRVAAGAAPPAPRARRPRAGRAVSPRQVALLMAAAFLAVAVLVAVLLQRLVEPRA</sequence>
<organism evidence="4 5">
    <name type="scientific">Leptidea sinapis</name>
    <dbReference type="NCBI Taxonomy" id="189913"/>
    <lineage>
        <taxon>Eukaryota</taxon>
        <taxon>Metazoa</taxon>
        <taxon>Ecdysozoa</taxon>
        <taxon>Arthropoda</taxon>
        <taxon>Hexapoda</taxon>
        <taxon>Insecta</taxon>
        <taxon>Pterygota</taxon>
        <taxon>Neoptera</taxon>
        <taxon>Endopterygota</taxon>
        <taxon>Lepidoptera</taxon>
        <taxon>Glossata</taxon>
        <taxon>Ditrysia</taxon>
        <taxon>Papilionoidea</taxon>
        <taxon>Pieridae</taxon>
        <taxon>Dismorphiinae</taxon>
        <taxon>Leptidea</taxon>
    </lineage>
</organism>
<gene>
    <name evidence="4" type="ORF">LSINAPIS_LOCUS10350</name>
</gene>
<evidence type="ECO:0000256" key="2">
    <source>
        <dbReference type="SAM" id="Phobius"/>
    </source>
</evidence>
<dbReference type="InterPro" id="IPR050617">
    <property type="entry name" value="E3_ligase_FN3/SPRY"/>
</dbReference>
<feature type="domain" description="Fibronectin type-III" evidence="3">
    <location>
        <begin position="247"/>
        <end position="340"/>
    </location>
</feature>
<keyword evidence="5" id="KW-1185">Reference proteome</keyword>
<evidence type="ECO:0000313" key="5">
    <source>
        <dbReference type="Proteomes" id="UP000324832"/>
    </source>
</evidence>
<dbReference type="Proteomes" id="UP000324832">
    <property type="component" value="Unassembled WGS sequence"/>
</dbReference>
<keyword evidence="2" id="KW-0812">Transmembrane</keyword>
<dbReference type="CDD" id="cd00063">
    <property type="entry name" value="FN3"/>
    <property type="match status" value="8"/>
</dbReference>
<feature type="compositionally biased region" description="Gly residues" evidence="1">
    <location>
        <begin position="205"/>
        <end position="214"/>
    </location>
</feature>
<name>A0A5E4QNF7_9NEOP</name>
<feature type="compositionally biased region" description="Low complexity" evidence="1">
    <location>
        <begin position="215"/>
        <end position="229"/>
    </location>
</feature>
<reference evidence="4 5" key="1">
    <citation type="submission" date="2017-07" db="EMBL/GenBank/DDBJ databases">
        <authorList>
            <person name="Talla V."/>
            <person name="Backstrom N."/>
        </authorList>
    </citation>
    <scope>NUCLEOTIDE SEQUENCE [LARGE SCALE GENOMIC DNA]</scope>
</reference>
<feature type="transmembrane region" description="Helical" evidence="2">
    <location>
        <begin position="1093"/>
        <end position="1112"/>
    </location>
</feature>
<dbReference type="PANTHER" id="PTHR24099">
    <property type="entry name" value="E3 UBIQUITIN-PROTEIN LIGASE TRIM36-RELATED"/>
    <property type="match status" value="1"/>
</dbReference>
<keyword evidence="2" id="KW-0472">Membrane</keyword>
<evidence type="ECO:0000313" key="4">
    <source>
        <dbReference type="EMBL" id="VVC99476.1"/>
    </source>
</evidence>
<feature type="domain" description="Fibronectin type-III" evidence="3">
    <location>
        <begin position="341"/>
        <end position="436"/>
    </location>
</feature>
<feature type="region of interest" description="Disordered" evidence="1">
    <location>
        <begin position="89"/>
        <end position="234"/>
    </location>
</feature>
<keyword evidence="2" id="KW-1133">Transmembrane helix</keyword>
<dbReference type="InterPro" id="IPR003961">
    <property type="entry name" value="FN3_dom"/>
</dbReference>
<feature type="compositionally biased region" description="Basic residues" evidence="1">
    <location>
        <begin position="89"/>
        <end position="105"/>
    </location>
</feature>
<proteinExistence type="predicted"/>
<dbReference type="InterPro" id="IPR036116">
    <property type="entry name" value="FN3_sf"/>
</dbReference>
<evidence type="ECO:0000259" key="3">
    <source>
        <dbReference type="PROSITE" id="PS50853"/>
    </source>
</evidence>
<accession>A0A5E4QNF7</accession>
<dbReference type="PROSITE" id="PS50853">
    <property type="entry name" value="FN3"/>
    <property type="match status" value="8"/>
</dbReference>
<feature type="domain" description="Fibronectin type-III" evidence="3">
    <location>
        <begin position="623"/>
        <end position="715"/>
    </location>
</feature>
<dbReference type="AlphaFoldDB" id="A0A5E4QNF7"/>
<feature type="domain" description="Fibronectin type-III" evidence="3">
    <location>
        <begin position="719"/>
        <end position="811"/>
    </location>
</feature>
<dbReference type="EMBL" id="FZQP02004167">
    <property type="protein sequence ID" value="VVC99476.1"/>
    <property type="molecule type" value="Genomic_DNA"/>
</dbReference>
<dbReference type="PANTHER" id="PTHR24099:SF11">
    <property type="entry name" value="FIBRONECTIN TYPE III DOMAIN-CONTAINING 3BA-RELATED"/>
    <property type="match status" value="1"/>
</dbReference>
<feature type="compositionally biased region" description="Pro residues" evidence="1">
    <location>
        <begin position="107"/>
        <end position="119"/>
    </location>
</feature>
<dbReference type="Gene3D" id="2.60.40.10">
    <property type="entry name" value="Immunoglobulins"/>
    <property type="match status" value="9"/>
</dbReference>
<feature type="domain" description="Fibronectin type-III" evidence="3">
    <location>
        <begin position="901"/>
        <end position="991"/>
    </location>
</feature>
<feature type="domain" description="Fibronectin type-III" evidence="3">
    <location>
        <begin position="437"/>
        <end position="524"/>
    </location>
</feature>
<protein>
    <recommendedName>
        <fullName evidence="3">Fibronectin type-III domain-containing protein</fullName>
    </recommendedName>
</protein>
<dbReference type="Pfam" id="PF00041">
    <property type="entry name" value="fn3"/>
    <property type="match status" value="6"/>
</dbReference>
<dbReference type="InterPro" id="IPR013783">
    <property type="entry name" value="Ig-like_fold"/>
</dbReference>
<feature type="domain" description="Fibronectin type-III" evidence="3">
    <location>
        <begin position="812"/>
        <end position="900"/>
    </location>
</feature>
<evidence type="ECO:0000256" key="1">
    <source>
        <dbReference type="SAM" id="MobiDB-lite"/>
    </source>
</evidence>